<comment type="caution">
    <text evidence="1">The sequence shown here is derived from an EMBL/GenBank/DDBJ whole genome shotgun (WGS) entry which is preliminary data.</text>
</comment>
<keyword evidence="2" id="KW-1185">Reference proteome</keyword>
<reference evidence="1 2" key="1">
    <citation type="submission" date="2021-08" db="EMBL/GenBank/DDBJ databases">
        <title>Draft Genome Sequence of Phanerochaete sordida strain YK-624.</title>
        <authorList>
            <person name="Mori T."/>
            <person name="Dohra H."/>
            <person name="Suzuki T."/>
            <person name="Kawagishi H."/>
            <person name="Hirai H."/>
        </authorList>
    </citation>
    <scope>NUCLEOTIDE SEQUENCE [LARGE SCALE GENOMIC DNA]</scope>
    <source>
        <strain evidence="1 2">YK-624</strain>
    </source>
</reference>
<sequence>MRGISSTCKRSIGVAPASGLGWAPGEASCLSLKPAAWGFAKSDVHTPLVFQLPGDPCVAVVGDKARDFTELE</sequence>
<accession>A0A9P3GDD3</accession>
<proteinExistence type="predicted"/>
<dbReference type="Proteomes" id="UP000703269">
    <property type="component" value="Unassembled WGS sequence"/>
</dbReference>
<evidence type="ECO:0000313" key="1">
    <source>
        <dbReference type="EMBL" id="GJE92716.1"/>
    </source>
</evidence>
<gene>
    <name evidence="1" type="ORF">PsYK624_088720</name>
</gene>
<protein>
    <submittedName>
        <fullName evidence="1">Uncharacterized protein</fullName>
    </submittedName>
</protein>
<dbReference type="AlphaFoldDB" id="A0A9P3GDD3"/>
<evidence type="ECO:0000313" key="2">
    <source>
        <dbReference type="Proteomes" id="UP000703269"/>
    </source>
</evidence>
<dbReference type="EMBL" id="BPQB01000028">
    <property type="protein sequence ID" value="GJE92716.1"/>
    <property type="molecule type" value="Genomic_DNA"/>
</dbReference>
<name>A0A9P3GDD3_9APHY</name>
<organism evidence="1 2">
    <name type="scientific">Phanerochaete sordida</name>
    <dbReference type="NCBI Taxonomy" id="48140"/>
    <lineage>
        <taxon>Eukaryota</taxon>
        <taxon>Fungi</taxon>
        <taxon>Dikarya</taxon>
        <taxon>Basidiomycota</taxon>
        <taxon>Agaricomycotina</taxon>
        <taxon>Agaricomycetes</taxon>
        <taxon>Polyporales</taxon>
        <taxon>Phanerochaetaceae</taxon>
        <taxon>Phanerochaete</taxon>
    </lineage>
</organism>